<sequence length="76" mass="8562">MAVIARTSQPSQPSLSEAHEFVKRSGWAQDQPGVILVFVIVFILGCGILGVIVHKEWKTRRDERAEWTVEEIKDDG</sequence>
<organism evidence="2 3">
    <name type="scientific">Aspergillus sydowii CBS 593.65</name>
    <dbReference type="NCBI Taxonomy" id="1036612"/>
    <lineage>
        <taxon>Eukaryota</taxon>
        <taxon>Fungi</taxon>
        <taxon>Dikarya</taxon>
        <taxon>Ascomycota</taxon>
        <taxon>Pezizomycotina</taxon>
        <taxon>Eurotiomycetes</taxon>
        <taxon>Eurotiomycetidae</taxon>
        <taxon>Eurotiales</taxon>
        <taxon>Aspergillaceae</taxon>
        <taxon>Aspergillus</taxon>
        <taxon>Aspergillus subgen. Nidulantes</taxon>
    </lineage>
</organism>
<feature type="transmembrane region" description="Helical" evidence="1">
    <location>
        <begin position="33"/>
        <end position="54"/>
    </location>
</feature>
<name>A0A1L9TSI3_9EURO</name>
<keyword evidence="1" id="KW-0472">Membrane</keyword>
<evidence type="ECO:0000313" key="2">
    <source>
        <dbReference type="EMBL" id="OJJ62325.1"/>
    </source>
</evidence>
<dbReference type="Proteomes" id="UP000184356">
    <property type="component" value="Unassembled WGS sequence"/>
</dbReference>
<keyword evidence="1" id="KW-1133">Transmembrane helix</keyword>
<keyword evidence="1" id="KW-0812">Transmembrane</keyword>
<gene>
    <name evidence="2" type="ORF">ASPSYDRAFT_195908</name>
</gene>
<dbReference type="AlphaFoldDB" id="A0A1L9TSI3"/>
<evidence type="ECO:0000313" key="3">
    <source>
        <dbReference type="Proteomes" id="UP000184356"/>
    </source>
</evidence>
<dbReference type="VEuPathDB" id="FungiDB:ASPSYDRAFT_195908"/>
<keyword evidence="3" id="KW-1185">Reference proteome</keyword>
<protein>
    <submittedName>
        <fullName evidence="2">Uncharacterized protein</fullName>
    </submittedName>
</protein>
<dbReference type="EMBL" id="KV878583">
    <property type="protein sequence ID" value="OJJ62325.1"/>
    <property type="molecule type" value="Genomic_DNA"/>
</dbReference>
<proteinExistence type="predicted"/>
<dbReference type="OrthoDB" id="10330858at2759"/>
<reference evidence="3" key="1">
    <citation type="journal article" date="2017" name="Genome Biol.">
        <title>Comparative genomics reveals high biological diversity and specific adaptations in the industrially and medically important fungal genus Aspergillus.</title>
        <authorList>
            <person name="de Vries R.P."/>
            <person name="Riley R."/>
            <person name="Wiebenga A."/>
            <person name="Aguilar-Osorio G."/>
            <person name="Amillis S."/>
            <person name="Uchima C.A."/>
            <person name="Anderluh G."/>
            <person name="Asadollahi M."/>
            <person name="Askin M."/>
            <person name="Barry K."/>
            <person name="Battaglia E."/>
            <person name="Bayram O."/>
            <person name="Benocci T."/>
            <person name="Braus-Stromeyer S.A."/>
            <person name="Caldana C."/>
            <person name="Canovas D."/>
            <person name="Cerqueira G.C."/>
            <person name="Chen F."/>
            <person name="Chen W."/>
            <person name="Choi C."/>
            <person name="Clum A."/>
            <person name="Dos Santos R.A."/>
            <person name="Damasio A.R."/>
            <person name="Diallinas G."/>
            <person name="Emri T."/>
            <person name="Fekete E."/>
            <person name="Flipphi M."/>
            <person name="Freyberg S."/>
            <person name="Gallo A."/>
            <person name="Gournas C."/>
            <person name="Habgood R."/>
            <person name="Hainaut M."/>
            <person name="Harispe M.L."/>
            <person name="Henrissat B."/>
            <person name="Hilden K.S."/>
            <person name="Hope R."/>
            <person name="Hossain A."/>
            <person name="Karabika E."/>
            <person name="Karaffa L."/>
            <person name="Karanyi Z."/>
            <person name="Krasevec N."/>
            <person name="Kuo A."/>
            <person name="Kusch H."/>
            <person name="LaButti K."/>
            <person name="Lagendijk E.L."/>
            <person name="Lapidus A."/>
            <person name="Levasseur A."/>
            <person name="Lindquist E."/>
            <person name="Lipzen A."/>
            <person name="Logrieco A.F."/>
            <person name="MacCabe A."/>
            <person name="Maekelae M.R."/>
            <person name="Malavazi I."/>
            <person name="Melin P."/>
            <person name="Meyer V."/>
            <person name="Mielnichuk N."/>
            <person name="Miskei M."/>
            <person name="Molnar A.P."/>
            <person name="Mule G."/>
            <person name="Ngan C.Y."/>
            <person name="Orejas M."/>
            <person name="Orosz E."/>
            <person name="Ouedraogo J.P."/>
            <person name="Overkamp K.M."/>
            <person name="Park H.-S."/>
            <person name="Perrone G."/>
            <person name="Piumi F."/>
            <person name="Punt P.J."/>
            <person name="Ram A.F."/>
            <person name="Ramon A."/>
            <person name="Rauscher S."/>
            <person name="Record E."/>
            <person name="Riano-Pachon D.M."/>
            <person name="Robert V."/>
            <person name="Roehrig J."/>
            <person name="Ruller R."/>
            <person name="Salamov A."/>
            <person name="Salih N.S."/>
            <person name="Samson R.A."/>
            <person name="Sandor E."/>
            <person name="Sanguinetti M."/>
            <person name="Schuetze T."/>
            <person name="Sepcic K."/>
            <person name="Shelest E."/>
            <person name="Sherlock G."/>
            <person name="Sophianopoulou V."/>
            <person name="Squina F.M."/>
            <person name="Sun H."/>
            <person name="Susca A."/>
            <person name="Todd R.B."/>
            <person name="Tsang A."/>
            <person name="Unkles S.E."/>
            <person name="van de Wiele N."/>
            <person name="van Rossen-Uffink D."/>
            <person name="Oliveira J.V."/>
            <person name="Vesth T.C."/>
            <person name="Visser J."/>
            <person name="Yu J.-H."/>
            <person name="Zhou M."/>
            <person name="Andersen M.R."/>
            <person name="Archer D.B."/>
            <person name="Baker S.E."/>
            <person name="Benoit I."/>
            <person name="Brakhage A.A."/>
            <person name="Braus G.H."/>
            <person name="Fischer R."/>
            <person name="Frisvad J.C."/>
            <person name="Goldman G.H."/>
            <person name="Houbraken J."/>
            <person name="Oakley B."/>
            <person name="Pocsi I."/>
            <person name="Scazzocchio C."/>
            <person name="Seiboth B."/>
            <person name="vanKuyk P.A."/>
            <person name="Wortman J."/>
            <person name="Dyer P.S."/>
            <person name="Grigoriev I.V."/>
        </authorList>
    </citation>
    <scope>NUCLEOTIDE SEQUENCE [LARGE SCALE GENOMIC DNA]</scope>
    <source>
        <strain evidence="3">CBS 593.65</strain>
    </source>
</reference>
<dbReference type="STRING" id="1036612.A0A1L9TSI3"/>
<evidence type="ECO:0000256" key="1">
    <source>
        <dbReference type="SAM" id="Phobius"/>
    </source>
</evidence>
<dbReference type="RefSeq" id="XP_040706131.1">
    <property type="nucleotide sequence ID" value="XM_040843718.1"/>
</dbReference>
<accession>A0A1L9TSI3</accession>
<dbReference type="GeneID" id="63759791"/>